<keyword evidence="2" id="KW-1185">Reference proteome</keyword>
<dbReference type="InterPro" id="IPR005197">
    <property type="entry name" value="Glyco_hydro_71"/>
</dbReference>
<evidence type="ECO:0000313" key="2">
    <source>
        <dbReference type="Proteomes" id="UP001150266"/>
    </source>
</evidence>
<dbReference type="EMBL" id="JAOTPV010000021">
    <property type="protein sequence ID" value="KAJ4471955.1"/>
    <property type="molecule type" value="Genomic_DNA"/>
</dbReference>
<protein>
    <submittedName>
        <fullName evidence="1">Glycoside hydrolase family 71 protein</fullName>
    </submittedName>
</protein>
<proteinExistence type="predicted"/>
<dbReference type="CDD" id="cd11577">
    <property type="entry name" value="GH71"/>
    <property type="match status" value="1"/>
</dbReference>
<dbReference type="Gene3D" id="3.20.20.80">
    <property type="entry name" value="Glycosidases"/>
    <property type="match status" value="1"/>
</dbReference>
<dbReference type="Pfam" id="PF03659">
    <property type="entry name" value="Glyco_hydro_71"/>
    <property type="match status" value="1"/>
</dbReference>
<sequence>MQNASNTASLSCFTLVMHFASQLVLGSQFLLFLTLPQAVDAKYVFAHFMVQNSYSYTQSDWAADISAAQAIGIDGFALNTAVDSYEQTKYPDAFAAAKAAQFNLFISFDMTYAWDTEDMVNLVKTYASSSSYYKWKDKPLVSTFGGDQDPNDFWTSFKTSLANQGISVSLAPALISQDPDMAAQMFSTFTAFDGFFNWWSWPADDNANLTTDTDLAYQKAIPETGKSGPYIMSVSPWQFKELGGSEDWVEQCDTLWKYRWEQAIHDVKPDIVEIISWNDYAESHYISDINPVVNLGSLAPLYVDGFDHAGWRKMAKYYISWYKNGTAPAITEDYVVYWYRAYPKDINCSQGGLPKNSAFPQDAVFAFSMLKAAANITLTVGDSTATFHADKGVAIGSVPFSKQDGQKPKIKIMRHGQTVKSGTGSKAISTTSCAYYNFNVLVGVV</sequence>
<name>A0A9W9DJF6_9AGAR</name>
<dbReference type="AlphaFoldDB" id="A0A9W9DJF6"/>
<reference evidence="1" key="1">
    <citation type="submission" date="2022-08" db="EMBL/GenBank/DDBJ databases">
        <title>A Global Phylogenomic Analysis of the Shiitake Genus Lentinula.</title>
        <authorList>
            <consortium name="DOE Joint Genome Institute"/>
            <person name="Sierra-Patev S."/>
            <person name="Min B."/>
            <person name="Naranjo-Ortiz M."/>
            <person name="Looney B."/>
            <person name="Konkel Z."/>
            <person name="Slot J.C."/>
            <person name="Sakamoto Y."/>
            <person name="Steenwyk J.L."/>
            <person name="Rokas A."/>
            <person name="Carro J."/>
            <person name="Camarero S."/>
            <person name="Ferreira P."/>
            <person name="Molpeceres G."/>
            <person name="Ruiz-Duenas F.J."/>
            <person name="Serrano A."/>
            <person name="Henrissat B."/>
            <person name="Drula E."/>
            <person name="Hughes K.W."/>
            <person name="Mata J.L."/>
            <person name="Ishikawa N.K."/>
            <person name="Vargas-Isla R."/>
            <person name="Ushijima S."/>
            <person name="Smith C.A."/>
            <person name="Ahrendt S."/>
            <person name="Andreopoulos W."/>
            <person name="He G."/>
            <person name="Labutti K."/>
            <person name="Lipzen A."/>
            <person name="Ng V."/>
            <person name="Riley R."/>
            <person name="Sandor L."/>
            <person name="Barry K."/>
            <person name="Martinez A.T."/>
            <person name="Xiao Y."/>
            <person name="Gibbons J.G."/>
            <person name="Terashima K."/>
            <person name="Grigoriev I.V."/>
            <person name="Hibbett D.S."/>
        </authorList>
    </citation>
    <scope>NUCLEOTIDE SEQUENCE</scope>
    <source>
        <strain evidence="1">JLM2183</strain>
    </source>
</reference>
<keyword evidence="1" id="KW-0378">Hydrolase</keyword>
<accession>A0A9W9DJF6</accession>
<dbReference type="OrthoDB" id="3257981at2759"/>
<dbReference type="Proteomes" id="UP001150266">
    <property type="component" value="Unassembled WGS sequence"/>
</dbReference>
<comment type="caution">
    <text evidence="1">The sequence shown here is derived from an EMBL/GenBank/DDBJ whole genome shotgun (WGS) entry which is preliminary data.</text>
</comment>
<dbReference type="GO" id="GO:0051118">
    <property type="term" value="F:glucan endo-1,3-alpha-glucosidase activity"/>
    <property type="evidence" value="ECO:0007669"/>
    <property type="project" value="InterPro"/>
</dbReference>
<organism evidence="1 2">
    <name type="scientific">Lentinula aciculospora</name>
    <dbReference type="NCBI Taxonomy" id="153920"/>
    <lineage>
        <taxon>Eukaryota</taxon>
        <taxon>Fungi</taxon>
        <taxon>Dikarya</taxon>
        <taxon>Basidiomycota</taxon>
        <taxon>Agaricomycotina</taxon>
        <taxon>Agaricomycetes</taxon>
        <taxon>Agaricomycetidae</taxon>
        <taxon>Agaricales</taxon>
        <taxon>Marasmiineae</taxon>
        <taxon>Omphalotaceae</taxon>
        <taxon>Lentinula</taxon>
    </lineage>
</organism>
<gene>
    <name evidence="1" type="ORF">J3R30DRAFT_3379492</name>
</gene>
<evidence type="ECO:0000313" key="1">
    <source>
        <dbReference type="EMBL" id="KAJ4471955.1"/>
    </source>
</evidence>